<dbReference type="RefSeq" id="WP_344788347.1">
    <property type="nucleotide sequence ID" value="NZ_BAABCA010000004.1"/>
</dbReference>
<evidence type="ECO:0008006" key="4">
    <source>
        <dbReference type="Google" id="ProtNLM"/>
    </source>
</evidence>
<feature type="chain" id="PRO_5046336068" description="LVIVD repeat-containing protein" evidence="1">
    <location>
        <begin position="21"/>
        <end position="414"/>
    </location>
</feature>
<dbReference type="Proteomes" id="UP001501496">
    <property type="component" value="Unassembled WGS sequence"/>
</dbReference>
<gene>
    <name evidence="2" type="ORF">GCM10022291_22600</name>
</gene>
<feature type="signal peptide" evidence="1">
    <location>
        <begin position="1"/>
        <end position="20"/>
    </location>
</feature>
<evidence type="ECO:0000313" key="2">
    <source>
        <dbReference type="EMBL" id="GAA4236964.1"/>
    </source>
</evidence>
<organism evidence="2 3">
    <name type="scientific">Postechiella marina</name>
    <dbReference type="NCBI Taxonomy" id="943941"/>
    <lineage>
        <taxon>Bacteria</taxon>
        <taxon>Pseudomonadati</taxon>
        <taxon>Bacteroidota</taxon>
        <taxon>Flavobacteriia</taxon>
        <taxon>Flavobacteriales</taxon>
        <taxon>Flavobacteriaceae</taxon>
        <taxon>Postechiella</taxon>
    </lineage>
</organism>
<dbReference type="EMBL" id="BAABCA010000004">
    <property type="protein sequence ID" value="GAA4236964.1"/>
    <property type="molecule type" value="Genomic_DNA"/>
</dbReference>
<keyword evidence="1" id="KW-0732">Signal</keyword>
<dbReference type="PROSITE" id="PS51257">
    <property type="entry name" value="PROKAR_LIPOPROTEIN"/>
    <property type="match status" value="1"/>
</dbReference>
<protein>
    <recommendedName>
        <fullName evidence="4">LVIVD repeat-containing protein</fullName>
    </recommendedName>
</protein>
<accession>A0ABP8CB96</accession>
<dbReference type="InterPro" id="IPR013211">
    <property type="entry name" value="LVIVD"/>
</dbReference>
<name>A0ABP8CB96_9FLAO</name>
<dbReference type="Pfam" id="PF08309">
    <property type="entry name" value="LVIVD"/>
    <property type="match status" value="4"/>
</dbReference>
<evidence type="ECO:0000256" key="1">
    <source>
        <dbReference type="SAM" id="SignalP"/>
    </source>
</evidence>
<comment type="caution">
    <text evidence="2">The sequence shown here is derived from an EMBL/GenBank/DDBJ whole genome shotgun (WGS) entry which is preliminary data.</text>
</comment>
<sequence>MKTKCFFVCFLLALLSSCNNDDANFETVTVAIPEVLSMSEFRKSVSVKDPQIIEELGKIYAYENYIFVSDVAHGIHVIDNTNPESPQAIKFINIPRNEDISIKDNFLYADSASDLVVFDISDINNIIIKERLENVFVEHSLQRPAEADFIDWGSVDYKSDMVVVGWTLKEERRTIDKNSYVDNFTIEAASADSRASDNVGTGGSLARFQIVKNYLYTVSSHEMTIFNISDLTKPTQTSTFYAGNNIETLFYAENYLYIGSTDGMYIYDLKNAEAPEYVSEFIHWTGCDPVVVDGNYAYLTLRGGNNCGQQDSVLEIIDISDKANPTLAARHILENPYGLGVKGNRLFVCDGNAGLKVFNKENPLDIKQIGQFKNIQSKDVIPLKNTLVMIGGNSLYQYEYTDNGVAHLSTFSLN</sequence>
<evidence type="ECO:0000313" key="3">
    <source>
        <dbReference type="Proteomes" id="UP001501496"/>
    </source>
</evidence>
<reference evidence="3" key="1">
    <citation type="journal article" date="2019" name="Int. J. Syst. Evol. Microbiol.">
        <title>The Global Catalogue of Microorganisms (GCM) 10K type strain sequencing project: providing services to taxonomists for standard genome sequencing and annotation.</title>
        <authorList>
            <consortium name="The Broad Institute Genomics Platform"/>
            <consortium name="The Broad Institute Genome Sequencing Center for Infectious Disease"/>
            <person name="Wu L."/>
            <person name="Ma J."/>
        </authorList>
    </citation>
    <scope>NUCLEOTIDE SEQUENCE [LARGE SCALE GENOMIC DNA]</scope>
    <source>
        <strain evidence="3">JCM 17630</strain>
    </source>
</reference>
<proteinExistence type="predicted"/>
<dbReference type="SUPFAM" id="SSF101908">
    <property type="entry name" value="Putative isomerase YbhE"/>
    <property type="match status" value="1"/>
</dbReference>
<keyword evidence="3" id="KW-1185">Reference proteome</keyword>